<dbReference type="AlphaFoldDB" id="A0AA39VJB2"/>
<proteinExistence type="predicted"/>
<dbReference type="EMBL" id="JAUESC010000384">
    <property type="protein sequence ID" value="KAK0581711.1"/>
    <property type="molecule type" value="Genomic_DNA"/>
</dbReference>
<organism evidence="1 2">
    <name type="scientific">Acer saccharum</name>
    <name type="common">Sugar maple</name>
    <dbReference type="NCBI Taxonomy" id="4024"/>
    <lineage>
        <taxon>Eukaryota</taxon>
        <taxon>Viridiplantae</taxon>
        <taxon>Streptophyta</taxon>
        <taxon>Embryophyta</taxon>
        <taxon>Tracheophyta</taxon>
        <taxon>Spermatophyta</taxon>
        <taxon>Magnoliopsida</taxon>
        <taxon>eudicotyledons</taxon>
        <taxon>Gunneridae</taxon>
        <taxon>Pentapetalae</taxon>
        <taxon>rosids</taxon>
        <taxon>malvids</taxon>
        <taxon>Sapindales</taxon>
        <taxon>Sapindaceae</taxon>
        <taxon>Hippocastanoideae</taxon>
        <taxon>Acereae</taxon>
        <taxon>Acer</taxon>
    </lineage>
</organism>
<sequence>MIHVLISKAKIICRDDPCPSQPTNENEASPNLFKPLTPITFFTQPSHLPWLRYSRQSLFSNAKSVVSADDEEEIDTEIGVCAAADEAKVEDVENSASALTTFFFD</sequence>
<evidence type="ECO:0000313" key="1">
    <source>
        <dbReference type="EMBL" id="KAK0581711.1"/>
    </source>
</evidence>
<reference evidence="1" key="1">
    <citation type="journal article" date="2022" name="Plant J.">
        <title>Strategies of tolerance reflected in two North American maple genomes.</title>
        <authorList>
            <person name="McEvoy S.L."/>
            <person name="Sezen U.U."/>
            <person name="Trouern-Trend A."/>
            <person name="McMahon S.M."/>
            <person name="Schaberg P.G."/>
            <person name="Yang J."/>
            <person name="Wegrzyn J.L."/>
            <person name="Swenson N.G."/>
        </authorList>
    </citation>
    <scope>NUCLEOTIDE SEQUENCE</scope>
    <source>
        <strain evidence="1">NS2018</strain>
    </source>
</reference>
<name>A0AA39VJB2_ACESA</name>
<gene>
    <name evidence="1" type="ORF">LWI29_017053</name>
</gene>
<accession>A0AA39VJB2</accession>
<reference evidence="1" key="2">
    <citation type="submission" date="2023-06" db="EMBL/GenBank/DDBJ databases">
        <authorList>
            <person name="Swenson N.G."/>
            <person name="Wegrzyn J.L."/>
            <person name="Mcevoy S.L."/>
        </authorList>
    </citation>
    <scope>NUCLEOTIDE SEQUENCE</scope>
    <source>
        <strain evidence="1">NS2018</strain>
        <tissue evidence="1">Leaf</tissue>
    </source>
</reference>
<dbReference type="Proteomes" id="UP001168877">
    <property type="component" value="Unassembled WGS sequence"/>
</dbReference>
<comment type="caution">
    <text evidence="1">The sequence shown here is derived from an EMBL/GenBank/DDBJ whole genome shotgun (WGS) entry which is preliminary data.</text>
</comment>
<keyword evidence="2" id="KW-1185">Reference proteome</keyword>
<protein>
    <submittedName>
        <fullName evidence="1">Uncharacterized protein</fullName>
    </submittedName>
</protein>
<evidence type="ECO:0000313" key="2">
    <source>
        <dbReference type="Proteomes" id="UP001168877"/>
    </source>
</evidence>